<keyword evidence="1" id="KW-0378">Hydrolase</keyword>
<dbReference type="EMBL" id="CP018047">
    <property type="protein sequence ID" value="AQU65385.1"/>
    <property type="molecule type" value="Genomic_DNA"/>
</dbReference>
<evidence type="ECO:0008006" key="5">
    <source>
        <dbReference type="Google" id="ProtNLM"/>
    </source>
</evidence>
<gene>
    <name evidence="3" type="ORF">BBN63_03075</name>
</gene>
<dbReference type="GO" id="GO:0016787">
    <property type="term" value="F:hydrolase activity"/>
    <property type="evidence" value="ECO:0007669"/>
    <property type="project" value="UniProtKB-KW"/>
</dbReference>
<feature type="region of interest" description="Disordered" evidence="2">
    <location>
        <begin position="38"/>
        <end position="64"/>
    </location>
</feature>
<dbReference type="OrthoDB" id="525039at2"/>
<dbReference type="InterPro" id="IPR005754">
    <property type="entry name" value="Sortase"/>
</dbReference>
<dbReference type="InterPro" id="IPR042001">
    <property type="entry name" value="Sortase_F"/>
</dbReference>
<organism evidence="3 4">
    <name type="scientific">Streptomyces niveus</name>
    <name type="common">Streptomyces spheroides</name>
    <dbReference type="NCBI Taxonomy" id="193462"/>
    <lineage>
        <taxon>Bacteria</taxon>
        <taxon>Bacillati</taxon>
        <taxon>Actinomycetota</taxon>
        <taxon>Actinomycetes</taxon>
        <taxon>Kitasatosporales</taxon>
        <taxon>Streptomycetaceae</taxon>
        <taxon>Streptomyces</taxon>
    </lineage>
</organism>
<name>A0A1U9QP03_STRNV</name>
<proteinExistence type="predicted"/>
<dbReference type="KEGG" id="snw:BBN63_03075"/>
<evidence type="ECO:0000256" key="2">
    <source>
        <dbReference type="SAM" id="MobiDB-lite"/>
    </source>
</evidence>
<sequence length="210" mass="21635">MKANGRRGVWTAAACGCGLASALILGIAVHDLRTPPPPVSAAGTVPPDSAPDRSSASGQAGMARSVPLTVTVPGLGLSAKLRPVGLTDRGEMPIPADPVTAGWLDSSAAPGENGTAVLAGHVDTPEGPAAFYELSGAKPGMSIEIRRTDGTTAHFTVDAVAVYPKDRFPDRVYATTTGPSLRLITCTGWDGETRTYRDNIVVYATFHATP</sequence>
<dbReference type="CDD" id="cd05829">
    <property type="entry name" value="Sortase_F"/>
    <property type="match status" value="1"/>
</dbReference>
<dbReference type="InterPro" id="IPR023365">
    <property type="entry name" value="Sortase_dom-sf"/>
</dbReference>
<dbReference type="Pfam" id="PF04203">
    <property type="entry name" value="Sortase"/>
    <property type="match status" value="1"/>
</dbReference>
<dbReference type="Gene3D" id="2.40.260.10">
    <property type="entry name" value="Sortase"/>
    <property type="match status" value="1"/>
</dbReference>
<reference evidence="3 4" key="1">
    <citation type="submission" date="2016-11" db="EMBL/GenBank/DDBJ databases">
        <title>Complete genome sequence of Streptomyces niveus SCSIO 3406.</title>
        <authorList>
            <person name="Zhu Q."/>
            <person name="Cheng W."/>
            <person name="Song Y."/>
            <person name="Li Q."/>
            <person name="Ju J."/>
        </authorList>
    </citation>
    <scope>NUCLEOTIDE SEQUENCE [LARGE SCALE GENOMIC DNA]</scope>
    <source>
        <strain evidence="3 4">SCSIO 3406</strain>
    </source>
</reference>
<protein>
    <recommendedName>
        <fullName evidence="5">Class F sortase</fullName>
    </recommendedName>
</protein>
<dbReference type="AlphaFoldDB" id="A0A1U9QP03"/>
<dbReference type="RefSeq" id="WP_078073889.1">
    <property type="nucleotide sequence ID" value="NZ_CP018047.1"/>
</dbReference>
<dbReference type="Proteomes" id="UP000189677">
    <property type="component" value="Chromosome"/>
</dbReference>
<evidence type="ECO:0000313" key="3">
    <source>
        <dbReference type="EMBL" id="AQU65385.1"/>
    </source>
</evidence>
<accession>A0A1U9QP03</accession>
<keyword evidence="4" id="KW-1185">Reference proteome</keyword>
<dbReference type="SUPFAM" id="SSF63817">
    <property type="entry name" value="Sortase"/>
    <property type="match status" value="1"/>
</dbReference>
<evidence type="ECO:0000313" key="4">
    <source>
        <dbReference type="Proteomes" id="UP000189677"/>
    </source>
</evidence>
<evidence type="ECO:0000256" key="1">
    <source>
        <dbReference type="ARBA" id="ARBA00022801"/>
    </source>
</evidence>